<evidence type="ECO:0000313" key="3">
    <source>
        <dbReference type="Proteomes" id="UP001432027"/>
    </source>
</evidence>
<keyword evidence="3" id="KW-1185">Reference proteome</keyword>
<dbReference type="CDD" id="cd09917">
    <property type="entry name" value="F-box_SF"/>
    <property type="match status" value="1"/>
</dbReference>
<dbReference type="Pfam" id="PF00646">
    <property type="entry name" value="F-box"/>
    <property type="match status" value="1"/>
</dbReference>
<reference evidence="2" key="1">
    <citation type="submission" date="2023-10" db="EMBL/GenBank/DDBJ databases">
        <title>Genome assembly of Pristionchus species.</title>
        <authorList>
            <person name="Yoshida K."/>
            <person name="Sommer R.J."/>
        </authorList>
    </citation>
    <scope>NUCLEOTIDE SEQUENCE</scope>
    <source>
        <strain evidence="2">RS0144</strain>
    </source>
</reference>
<feature type="domain" description="F-box" evidence="1">
    <location>
        <begin position="11"/>
        <end position="56"/>
    </location>
</feature>
<dbReference type="InterPro" id="IPR036047">
    <property type="entry name" value="F-box-like_dom_sf"/>
</dbReference>
<evidence type="ECO:0000313" key="2">
    <source>
        <dbReference type="EMBL" id="GMS88723.1"/>
    </source>
</evidence>
<comment type="caution">
    <text evidence="2">The sequence shown here is derived from an EMBL/GenBank/DDBJ whole genome shotgun (WGS) entry which is preliminary data.</text>
</comment>
<dbReference type="Gene3D" id="1.20.1280.50">
    <property type="match status" value="1"/>
</dbReference>
<dbReference type="InterPro" id="IPR001810">
    <property type="entry name" value="F-box_dom"/>
</dbReference>
<accession>A0AAV5T7B8</accession>
<protein>
    <recommendedName>
        <fullName evidence="1">F-box domain-containing protein</fullName>
    </recommendedName>
</protein>
<dbReference type="SUPFAM" id="SSF81383">
    <property type="entry name" value="F-box domain"/>
    <property type="match status" value="1"/>
</dbReference>
<name>A0AAV5T7B8_9BILA</name>
<dbReference type="AlphaFoldDB" id="A0AAV5T7B8"/>
<dbReference type="Proteomes" id="UP001432027">
    <property type="component" value="Unassembled WGS sequence"/>
</dbReference>
<feature type="non-terminal residue" evidence="2">
    <location>
        <position position="78"/>
    </location>
</feature>
<feature type="non-terminal residue" evidence="2">
    <location>
        <position position="1"/>
    </location>
</feature>
<gene>
    <name evidence="2" type="ORF">PENTCL1PPCAC_10898</name>
</gene>
<dbReference type="SMART" id="SM00256">
    <property type="entry name" value="FBOX"/>
    <property type="match status" value="1"/>
</dbReference>
<evidence type="ECO:0000259" key="1">
    <source>
        <dbReference type="PROSITE" id="PS50181"/>
    </source>
</evidence>
<dbReference type="PROSITE" id="PS50181">
    <property type="entry name" value="FBOX"/>
    <property type="match status" value="1"/>
</dbReference>
<sequence length="78" mass="9300">HLAQRKKRIYQMTAFSLPDDCILEILSKLDVNDLESVKCVNRRMYLFSSYQIPRAIKKDAFELRILQSTVYHGFQLYE</sequence>
<dbReference type="EMBL" id="BTSX01000003">
    <property type="protein sequence ID" value="GMS88723.1"/>
    <property type="molecule type" value="Genomic_DNA"/>
</dbReference>
<proteinExistence type="predicted"/>
<organism evidence="2 3">
    <name type="scientific">Pristionchus entomophagus</name>
    <dbReference type="NCBI Taxonomy" id="358040"/>
    <lineage>
        <taxon>Eukaryota</taxon>
        <taxon>Metazoa</taxon>
        <taxon>Ecdysozoa</taxon>
        <taxon>Nematoda</taxon>
        <taxon>Chromadorea</taxon>
        <taxon>Rhabditida</taxon>
        <taxon>Rhabditina</taxon>
        <taxon>Diplogasteromorpha</taxon>
        <taxon>Diplogasteroidea</taxon>
        <taxon>Neodiplogasteridae</taxon>
        <taxon>Pristionchus</taxon>
    </lineage>
</organism>